<dbReference type="InterPro" id="IPR050797">
    <property type="entry name" value="Carb_Metab_Trans_Reg"/>
</dbReference>
<accession>R7YP35</accession>
<dbReference type="GeneID" id="19900132"/>
<dbReference type="OMA" id="WFERIHS"/>
<feature type="region of interest" description="Disordered" evidence="2">
    <location>
        <begin position="49"/>
        <end position="82"/>
    </location>
</feature>
<evidence type="ECO:0000259" key="3">
    <source>
        <dbReference type="PROSITE" id="PS50048"/>
    </source>
</evidence>
<dbReference type="CDD" id="cd12148">
    <property type="entry name" value="fungal_TF_MHR"/>
    <property type="match status" value="1"/>
</dbReference>
<evidence type="ECO:0000256" key="2">
    <source>
        <dbReference type="SAM" id="MobiDB-lite"/>
    </source>
</evidence>
<name>R7YP35_CONA1</name>
<feature type="compositionally biased region" description="Low complexity" evidence="2">
    <location>
        <begin position="69"/>
        <end position="79"/>
    </location>
</feature>
<feature type="domain" description="Zn(2)-C6 fungal-type" evidence="3">
    <location>
        <begin position="16"/>
        <end position="46"/>
    </location>
</feature>
<dbReference type="GO" id="GO:0000981">
    <property type="term" value="F:DNA-binding transcription factor activity, RNA polymerase II-specific"/>
    <property type="evidence" value="ECO:0007669"/>
    <property type="project" value="InterPro"/>
</dbReference>
<dbReference type="RefSeq" id="XP_007778910.1">
    <property type="nucleotide sequence ID" value="XM_007780720.1"/>
</dbReference>
<dbReference type="OrthoDB" id="2534600at2759"/>
<organism evidence="4 5">
    <name type="scientific">Coniosporium apollinis (strain CBS 100218)</name>
    <name type="common">Rock-inhabiting black yeast</name>
    <dbReference type="NCBI Taxonomy" id="1168221"/>
    <lineage>
        <taxon>Eukaryota</taxon>
        <taxon>Fungi</taxon>
        <taxon>Dikarya</taxon>
        <taxon>Ascomycota</taxon>
        <taxon>Pezizomycotina</taxon>
        <taxon>Dothideomycetes</taxon>
        <taxon>Dothideomycetes incertae sedis</taxon>
        <taxon>Coniosporium</taxon>
    </lineage>
</organism>
<dbReference type="Proteomes" id="UP000016924">
    <property type="component" value="Unassembled WGS sequence"/>
</dbReference>
<dbReference type="Pfam" id="PF00172">
    <property type="entry name" value="Zn_clus"/>
    <property type="match status" value="1"/>
</dbReference>
<evidence type="ECO:0000256" key="1">
    <source>
        <dbReference type="ARBA" id="ARBA00023242"/>
    </source>
</evidence>
<proteinExistence type="predicted"/>
<dbReference type="PROSITE" id="PS00463">
    <property type="entry name" value="ZN2_CY6_FUNGAL_1"/>
    <property type="match status" value="1"/>
</dbReference>
<dbReference type="InterPro" id="IPR036864">
    <property type="entry name" value="Zn2-C6_fun-type_DNA-bd_sf"/>
</dbReference>
<dbReference type="eggNOG" id="ENOG502QT79">
    <property type="taxonomic scope" value="Eukaryota"/>
</dbReference>
<evidence type="ECO:0000313" key="4">
    <source>
        <dbReference type="EMBL" id="EON63593.1"/>
    </source>
</evidence>
<dbReference type="HOGENOM" id="CLU_036206_0_0_1"/>
<reference evidence="5" key="1">
    <citation type="submission" date="2012-06" db="EMBL/GenBank/DDBJ databases">
        <title>The genome sequence of Coniosporium apollinis CBS 100218.</title>
        <authorList>
            <consortium name="The Broad Institute Genome Sequencing Platform"/>
            <person name="Cuomo C."/>
            <person name="Gorbushina A."/>
            <person name="Noack S."/>
            <person name="Walker B."/>
            <person name="Young S.K."/>
            <person name="Zeng Q."/>
            <person name="Gargeya S."/>
            <person name="Fitzgerald M."/>
            <person name="Haas B."/>
            <person name="Abouelleil A."/>
            <person name="Alvarado L."/>
            <person name="Arachchi H.M."/>
            <person name="Berlin A.M."/>
            <person name="Chapman S.B."/>
            <person name="Goldberg J."/>
            <person name="Griggs A."/>
            <person name="Gujja S."/>
            <person name="Hansen M."/>
            <person name="Howarth C."/>
            <person name="Imamovic A."/>
            <person name="Larimer J."/>
            <person name="McCowan C."/>
            <person name="Montmayeur A."/>
            <person name="Murphy C."/>
            <person name="Neiman D."/>
            <person name="Pearson M."/>
            <person name="Priest M."/>
            <person name="Roberts A."/>
            <person name="Saif S."/>
            <person name="Shea T."/>
            <person name="Sisk P."/>
            <person name="Sykes S."/>
            <person name="Wortman J."/>
            <person name="Nusbaum C."/>
            <person name="Birren B."/>
        </authorList>
    </citation>
    <scope>NUCLEOTIDE SEQUENCE [LARGE SCALE GENOMIC DNA]</scope>
    <source>
        <strain evidence="5">CBS 100218</strain>
    </source>
</reference>
<gene>
    <name evidence="4" type="ORF">W97_02821</name>
</gene>
<dbReference type="PROSITE" id="PS50048">
    <property type="entry name" value="ZN2_CY6_FUNGAL_2"/>
    <property type="match status" value="1"/>
</dbReference>
<dbReference type="Gene3D" id="4.10.240.10">
    <property type="entry name" value="Zn(2)-C6 fungal-type DNA-binding domain"/>
    <property type="match status" value="1"/>
</dbReference>
<dbReference type="PANTHER" id="PTHR31668">
    <property type="entry name" value="GLUCOSE TRANSPORT TRANSCRIPTION REGULATOR RGT1-RELATED-RELATED"/>
    <property type="match status" value="1"/>
</dbReference>
<dbReference type="STRING" id="1168221.R7YP35"/>
<keyword evidence="1" id="KW-0539">Nucleus</keyword>
<keyword evidence="5" id="KW-1185">Reference proteome</keyword>
<dbReference type="SUPFAM" id="SSF57701">
    <property type="entry name" value="Zn2/Cys6 DNA-binding domain"/>
    <property type="match status" value="1"/>
</dbReference>
<dbReference type="InterPro" id="IPR001138">
    <property type="entry name" value="Zn2Cys6_DnaBD"/>
</dbReference>
<dbReference type="CDD" id="cd00067">
    <property type="entry name" value="GAL4"/>
    <property type="match status" value="1"/>
</dbReference>
<sequence length="476" mass="53695">MDGTAQAKVRRRNRNACDPCRARKVKCEYDGPVCRSCVALQIDCTKKRPRKKRGPLNRYVETERQAETASMAPSPASPSTCGLDQLGPAEVIDILIDDWFERIHSVAPILHRASFLRRLAAGDATRDREFFSLVVSICAATVASLKRKSSTYCGTVTVERCLELAERNDANRPKNGLTLEFCQTKYNFSIALGSERGLDDPYSSLLMAEALAGVKSLIYHQLDQMDFVKQQLLKRLYWLIFAAECTAGIHGRPYLGMLSPHDYVEALKPLEITDEELDPLNEAQLDSWHGDRTTYIPGLNHLTNVFMLWYKCHQEAWHSPERLQEYMSLVNSALDYLPPELRWRGGLSRPPQSNFGTDVQTVNLYITQIHVRSSLLHQMDHLARERGASATSAEITTEQNRVVDDMLAIVYQMPEDTLEANGHSLIPKLRDIGLTLLHEDADPANALVNLDRLLKKLDRLDYRPEGQFGQTSPASV</sequence>
<dbReference type="SMART" id="SM00066">
    <property type="entry name" value="GAL4"/>
    <property type="match status" value="1"/>
</dbReference>
<dbReference type="EMBL" id="JH767564">
    <property type="protein sequence ID" value="EON63593.1"/>
    <property type="molecule type" value="Genomic_DNA"/>
</dbReference>
<protein>
    <recommendedName>
        <fullName evidence="3">Zn(2)-C6 fungal-type domain-containing protein</fullName>
    </recommendedName>
</protein>
<dbReference type="GO" id="GO:0008270">
    <property type="term" value="F:zinc ion binding"/>
    <property type="evidence" value="ECO:0007669"/>
    <property type="project" value="InterPro"/>
</dbReference>
<evidence type="ECO:0000313" key="5">
    <source>
        <dbReference type="Proteomes" id="UP000016924"/>
    </source>
</evidence>
<dbReference type="AlphaFoldDB" id="R7YP35"/>